<evidence type="ECO:0000256" key="9">
    <source>
        <dbReference type="ARBA" id="ARBA00022741"/>
    </source>
</evidence>
<keyword evidence="13" id="KW-0472">Membrane</keyword>
<dbReference type="PANTHER" id="PTHR23155:SF1152">
    <property type="entry name" value="AAA+ ATPASE DOMAIN-CONTAINING PROTEIN"/>
    <property type="match status" value="1"/>
</dbReference>
<reference evidence="17 18" key="1">
    <citation type="submission" date="2020-09" db="EMBL/GenBank/DDBJ databases">
        <title>De no assembly of potato wild relative species, Solanum commersonii.</title>
        <authorList>
            <person name="Cho K."/>
        </authorList>
    </citation>
    <scope>NUCLEOTIDE SEQUENCE [LARGE SCALE GENOMIC DNA]</scope>
    <source>
        <strain evidence="17">LZ3.2</strain>
        <tissue evidence="17">Leaf</tissue>
    </source>
</reference>
<keyword evidence="11" id="KW-0067">ATP-binding</keyword>
<evidence type="ECO:0000256" key="13">
    <source>
        <dbReference type="ARBA" id="ARBA00023136"/>
    </source>
</evidence>
<dbReference type="SUPFAM" id="SSF52058">
    <property type="entry name" value="L domain-like"/>
    <property type="match status" value="1"/>
</dbReference>
<dbReference type="InterPro" id="IPR044974">
    <property type="entry name" value="Disease_R_plants"/>
</dbReference>
<evidence type="ECO:0000256" key="1">
    <source>
        <dbReference type="ARBA" id="ARBA00002074"/>
    </source>
</evidence>
<evidence type="ECO:0000256" key="10">
    <source>
        <dbReference type="ARBA" id="ARBA00022821"/>
    </source>
</evidence>
<dbReference type="InterPro" id="IPR038005">
    <property type="entry name" value="RX-like_CC"/>
</dbReference>
<dbReference type="OrthoDB" id="1732559at2759"/>
<dbReference type="CDD" id="cd14798">
    <property type="entry name" value="RX-CC_like"/>
    <property type="match status" value="1"/>
</dbReference>
<comment type="similarity">
    <text evidence="4">Belongs to the disease resistance NB-LRR family.</text>
</comment>
<dbReference type="Pfam" id="PF23559">
    <property type="entry name" value="WHD_DRP"/>
    <property type="match status" value="1"/>
</dbReference>
<dbReference type="PANTHER" id="PTHR23155">
    <property type="entry name" value="DISEASE RESISTANCE PROTEIN RP"/>
    <property type="match status" value="1"/>
</dbReference>
<dbReference type="InterPro" id="IPR036388">
    <property type="entry name" value="WH-like_DNA-bd_sf"/>
</dbReference>
<dbReference type="GO" id="GO:0051607">
    <property type="term" value="P:defense response to virus"/>
    <property type="evidence" value="ECO:0007669"/>
    <property type="project" value="UniProtKB-ARBA"/>
</dbReference>
<keyword evidence="9" id="KW-0547">Nucleotide-binding</keyword>
<evidence type="ECO:0000313" key="18">
    <source>
        <dbReference type="Proteomes" id="UP000824120"/>
    </source>
</evidence>
<organism evidence="17 18">
    <name type="scientific">Solanum commersonii</name>
    <name type="common">Commerson's wild potato</name>
    <name type="synonym">Commerson's nightshade</name>
    <dbReference type="NCBI Taxonomy" id="4109"/>
    <lineage>
        <taxon>Eukaryota</taxon>
        <taxon>Viridiplantae</taxon>
        <taxon>Streptophyta</taxon>
        <taxon>Embryophyta</taxon>
        <taxon>Tracheophyta</taxon>
        <taxon>Spermatophyta</taxon>
        <taxon>Magnoliopsida</taxon>
        <taxon>eudicotyledons</taxon>
        <taxon>Gunneridae</taxon>
        <taxon>Pentapetalae</taxon>
        <taxon>asterids</taxon>
        <taxon>lamiids</taxon>
        <taxon>Solanales</taxon>
        <taxon>Solanaceae</taxon>
        <taxon>Solanoideae</taxon>
        <taxon>Solaneae</taxon>
        <taxon>Solanum</taxon>
    </lineage>
</organism>
<dbReference type="InterPro" id="IPR058922">
    <property type="entry name" value="WHD_DRP"/>
</dbReference>
<dbReference type="GO" id="GO:0009626">
    <property type="term" value="P:plant-type hypersensitive response"/>
    <property type="evidence" value="ECO:0007669"/>
    <property type="project" value="UniProtKB-KW"/>
</dbReference>
<evidence type="ECO:0000259" key="16">
    <source>
        <dbReference type="Pfam" id="PF23559"/>
    </source>
</evidence>
<keyword evidence="12" id="KW-0175">Coiled coil</keyword>
<evidence type="ECO:0000256" key="3">
    <source>
        <dbReference type="ARBA" id="ARBA00004496"/>
    </source>
</evidence>
<dbReference type="GO" id="GO:0043531">
    <property type="term" value="F:ADP binding"/>
    <property type="evidence" value="ECO:0007669"/>
    <property type="project" value="InterPro"/>
</dbReference>
<dbReference type="Gene3D" id="1.10.8.430">
    <property type="entry name" value="Helical domain of apoptotic protease-activating factors"/>
    <property type="match status" value="1"/>
</dbReference>
<accession>A0A9J6AV94</accession>
<dbReference type="Gene3D" id="3.80.10.10">
    <property type="entry name" value="Ribonuclease Inhibitor"/>
    <property type="match status" value="1"/>
</dbReference>
<comment type="caution">
    <text evidence="17">The sequence shown here is derived from an EMBL/GenBank/DDBJ whole genome shotgun (WGS) entry which is preliminary data.</text>
</comment>
<evidence type="ECO:0000256" key="7">
    <source>
        <dbReference type="ARBA" id="ARBA00022667"/>
    </source>
</evidence>
<sequence length="1179" mass="135002">MSEIERRFLGTFLFWATQKGRIKEGRLRGHGMQVGDSVSGPRADLSSAEVKEGYDFLLSLAPGRWPLPNLCSPLFQEFIEYILQNVKDLLINKKDLDKFVLLKKEFQVLEESLKYLKTFLNFIKDASMEVEKSKILFNHIEGITGNAAYICYLCYVEEMDRDSASELTLQISHVLKHIKPIDPDVAEIYTGALRGSVKLQIQYSRDVIEFVEGFVHFIFKDLLELSNGEACSLMLPLKKDQIKSLAEASKQLVTFLICPPEDLYVIQEKMSDKLTCIEGLIAEVVSAAFSFSVDKAAEVNSVFSDLLKKIEHVMEDLKDAILKDLVSSKCNFPRTNGLGFIDYLLRYLKELLQDGKCDSVVKHLIEEAQEELYLLRYFLKEVENKKHEFEEVKKHDLWTEVISLAYQAECIIDCLVTGDYPVWYLHLLCKITTETKVVRDHLKEFHATITREVEVPIEEQTPNPVRQVVETTQLDEVMVGFKDETDLLIEQLTIGPKYLDVVSIVGMPGLGKTTLAKKVFHDEKMRRHFDVQAMCCVSQTYDRRKLLLGILNQVKCSNQQNEKNPADALRKFLLRKKYLLYIDDIWSVDTWEYLSRCLPDNGNGSRILLTSQNIDVASNITREREPLELRFLDENESWELMKIKLFKEQTCPPDLSKVGANIASKCKGLPLLVILVAGVLSRISKNEESWRRIAESIKLDTVTSAKECKEVIELSYKHLPDHLKPCLLYFASFQEDEEIPLSNLEWLWTIEGLVPNIEVESIHLAVENLLNDLIGRSLIMVSKRKSTGGVRTCHIHDMLHDFCVTKSKEEKFMQLTSTGKTDLSSSFYEHRRLCIHHSLYWAGKIGNMQVRSAFFRPPKSGCQEFLDLENFKLLRVLQMECPMSDSSFQRSKELIHLKYLGIKGYMVSMPLWISNLSNLEVLLVITVGSGTILPMTIWNMPRLKHVHVEPVASFDGRIPQTSTNICCIETLATVSLTNELVDYMVKKASRLRKLKCHCKEPLKLKLDALQLETLSVNGKLLNFTLPVTLTKVTLSDVLLPQSELSNIGRLPNLVVLKFEHRAFQQEKWEIEDEEFLNLKVLKLRSLKITTWNASDESLPNLEHLLIENCFNLQEIPSMVGDILTLKIVETKRCGESLEKSVKDIQEVQEGYGNAELKVFIYPLHIKSCNTGLTEIEDCD</sequence>
<evidence type="ECO:0000256" key="2">
    <source>
        <dbReference type="ARBA" id="ARBA00004170"/>
    </source>
</evidence>
<keyword evidence="8" id="KW-0677">Repeat</keyword>
<dbReference type="InterPro" id="IPR032675">
    <property type="entry name" value="LRR_dom_sf"/>
</dbReference>
<dbReference type="Proteomes" id="UP000824120">
    <property type="component" value="Chromosome 1"/>
</dbReference>
<evidence type="ECO:0000259" key="14">
    <source>
        <dbReference type="Pfam" id="PF00931"/>
    </source>
</evidence>
<gene>
    <name evidence="17" type="ORF">H5410_000149</name>
</gene>
<dbReference type="SUPFAM" id="SSF52540">
    <property type="entry name" value="P-loop containing nucleoside triphosphate hydrolases"/>
    <property type="match status" value="1"/>
</dbReference>
<keyword evidence="18" id="KW-1185">Reference proteome</keyword>
<dbReference type="Gene3D" id="1.20.5.4130">
    <property type="match status" value="1"/>
</dbReference>
<dbReference type="GO" id="GO:0005524">
    <property type="term" value="F:ATP binding"/>
    <property type="evidence" value="ECO:0007669"/>
    <property type="project" value="UniProtKB-KW"/>
</dbReference>
<dbReference type="GO" id="GO:0005737">
    <property type="term" value="C:cytoplasm"/>
    <property type="evidence" value="ECO:0007669"/>
    <property type="project" value="UniProtKB-SubCell"/>
</dbReference>
<comment type="function">
    <text evidence="1">Confers resistance to late blight (Phytophthora infestans) races carrying the avirulence gene Avr1. Resistance proteins guard the plant against pathogens that contain an appropriate avirulence protein via an indirect interaction with this avirulence protein. That triggers a defense system including the hypersensitive response, which restricts the pathogen growth.</text>
</comment>
<dbReference type="InterPro" id="IPR042197">
    <property type="entry name" value="Apaf_helical"/>
</dbReference>
<dbReference type="Gene3D" id="1.10.10.10">
    <property type="entry name" value="Winged helix-like DNA-binding domain superfamily/Winged helix DNA-binding domain"/>
    <property type="match status" value="1"/>
</dbReference>
<dbReference type="Pfam" id="PF00931">
    <property type="entry name" value="NB-ARC"/>
    <property type="match status" value="1"/>
</dbReference>
<dbReference type="EMBL" id="JACXVP010000001">
    <property type="protein sequence ID" value="KAG5628432.1"/>
    <property type="molecule type" value="Genomic_DNA"/>
</dbReference>
<evidence type="ECO:0000256" key="11">
    <source>
        <dbReference type="ARBA" id="ARBA00022840"/>
    </source>
</evidence>
<evidence type="ECO:0000256" key="12">
    <source>
        <dbReference type="ARBA" id="ARBA00023054"/>
    </source>
</evidence>
<dbReference type="InterPro" id="IPR027417">
    <property type="entry name" value="P-loop_NTPase"/>
</dbReference>
<dbReference type="FunFam" id="1.10.10.10:FF:000322">
    <property type="entry name" value="Probable disease resistance protein At1g63360"/>
    <property type="match status" value="1"/>
</dbReference>
<keyword evidence="10" id="KW-0611">Plant defense</keyword>
<dbReference type="PRINTS" id="PR00364">
    <property type="entry name" value="DISEASERSIST"/>
</dbReference>
<feature type="domain" description="Late blight resistance protein R1A-like N-terminal" evidence="15">
    <location>
        <begin position="75"/>
        <end position="262"/>
    </location>
</feature>
<dbReference type="AlphaFoldDB" id="A0A9J6AV94"/>
<evidence type="ECO:0000256" key="8">
    <source>
        <dbReference type="ARBA" id="ARBA00022737"/>
    </source>
</evidence>
<evidence type="ECO:0000313" key="17">
    <source>
        <dbReference type="EMBL" id="KAG5628432.1"/>
    </source>
</evidence>
<comment type="subcellular location">
    <subcellularLocation>
        <location evidence="3">Cytoplasm</location>
    </subcellularLocation>
    <subcellularLocation>
        <location evidence="2">Membrane</location>
        <topology evidence="2">Peripheral membrane protein</topology>
    </subcellularLocation>
</comment>
<dbReference type="Pfam" id="PF12061">
    <property type="entry name" value="NB-LRR"/>
    <property type="match status" value="1"/>
</dbReference>
<keyword evidence="6" id="KW-0433">Leucine-rich repeat</keyword>
<dbReference type="GO" id="GO:0016020">
    <property type="term" value="C:membrane"/>
    <property type="evidence" value="ECO:0007669"/>
    <property type="project" value="UniProtKB-SubCell"/>
</dbReference>
<dbReference type="InterPro" id="IPR021929">
    <property type="entry name" value="R1A-like_N"/>
</dbReference>
<feature type="domain" description="NB-ARC" evidence="14">
    <location>
        <begin position="485"/>
        <end position="649"/>
    </location>
</feature>
<feature type="domain" description="Disease resistance protein winged helix" evidence="16">
    <location>
        <begin position="733"/>
        <end position="802"/>
    </location>
</feature>
<keyword evidence="5" id="KW-0963">Cytoplasm</keyword>
<dbReference type="Gene3D" id="3.40.50.300">
    <property type="entry name" value="P-loop containing nucleotide triphosphate hydrolases"/>
    <property type="match status" value="1"/>
</dbReference>
<keyword evidence="7" id="KW-0381">Hypersensitive response</keyword>
<dbReference type="InterPro" id="IPR002182">
    <property type="entry name" value="NB-ARC"/>
</dbReference>
<evidence type="ECO:0000259" key="15">
    <source>
        <dbReference type="Pfam" id="PF12061"/>
    </source>
</evidence>
<protein>
    <submittedName>
        <fullName evidence="17">Uncharacterized protein</fullName>
    </submittedName>
</protein>
<evidence type="ECO:0000256" key="5">
    <source>
        <dbReference type="ARBA" id="ARBA00022490"/>
    </source>
</evidence>
<proteinExistence type="inferred from homology"/>
<dbReference type="FunFam" id="3.40.50.300:FF:001091">
    <property type="entry name" value="Probable disease resistance protein At1g61300"/>
    <property type="match status" value="1"/>
</dbReference>
<name>A0A9J6AV94_SOLCO</name>
<evidence type="ECO:0000256" key="6">
    <source>
        <dbReference type="ARBA" id="ARBA00022614"/>
    </source>
</evidence>
<evidence type="ECO:0000256" key="4">
    <source>
        <dbReference type="ARBA" id="ARBA00008894"/>
    </source>
</evidence>